<gene>
    <name evidence="1" type="ORF">A9F13_09g01540</name>
</gene>
<reference evidence="1 2" key="1">
    <citation type="submission" date="2017-04" db="EMBL/GenBank/DDBJ databases">
        <title>Draft genome of the yeast Clavispora lusitaniae type strain CBS 6936.</title>
        <authorList>
            <person name="Durrens P."/>
            <person name="Klopp C."/>
            <person name="Biteau N."/>
            <person name="Fitton-Ouhabi V."/>
            <person name="Dementhon K."/>
            <person name="Accoceberry I."/>
            <person name="Sherman D.J."/>
            <person name="Noel T."/>
        </authorList>
    </citation>
    <scope>NUCLEOTIDE SEQUENCE [LARGE SCALE GENOMIC DNA]</scope>
    <source>
        <strain evidence="1 2">CBS 6936</strain>
    </source>
</reference>
<proteinExistence type="predicted"/>
<protein>
    <submittedName>
        <fullName evidence="1">Uncharacterized protein</fullName>
    </submittedName>
</protein>
<evidence type="ECO:0000313" key="2">
    <source>
        <dbReference type="Proteomes" id="UP000195602"/>
    </source>
</evidence>
<dbReference type="EMBL" id="LYUB02000009">
    <property type="protein sequence ID" value="OVF08221.1"/>
    <property type="molecule type" value="Genomic_DNA"/>
</dbReference>
<sequence>MTLIAPKDTEKIKVVQVLMTTHAQEPYFKALGEANRRGEYYYKFLVLQSSRIPETKNTTDGCHV</sequence>
<dbReference type="AlphaFoldDB" id="A0AA91T1M1"/>
<accession>A0AA91T1M1</accession>
<evidence type="ECO:0000313" key="1">
    <source>
        <dbReference type="EMBL" id="OVF08221.1"/>
    </source>
</evidence>
<dbReference type="KEGG" id="clus:A9F13_09g01540"/>
<organism evidence="1 2">
    <name type="scientific">Clavispora lusitaniae</name>
    <name type="common">Candida lusitaniae</name>
    <dbReference type="NCBI Taxonomy" id="36911"/>
    <lineage>
        <taxon>Eukaryota</taxon>
        <taxon>Fungi</taxon>
        <taxon>Dikarya</taxon>
        <taxon>Ascomycota</taxon>
        <taxon>Saccharomycotina</taxon>
        <taxon>Pichiomycetes</taxon>
        <taxon>Metschnikowiaceae</taxon>
        <taxon>Clavispora</taxon>
    </lineage>
</organism>
<comment type="caution">
    <text evidence="1">The sequence shown here is derived from an EMBL/GenBank/DDBJ whole genome shotgun (WGS) entry which is preliminary data.</text>
</comment>
<name>A0AA91T1M1_CLALS</name>
<dbReference type="Proteomes" id="UP000195602">
    <property type="component" value="Unassembled WGS sequence"/>
</dbReference>